<proteinExistence type="predicted"/>
<gene>
    <name evidence="2" type="ORF">B0I33_104183</name>
</gene>
<dbReference type="OrthoDB" id="9803832at2"/>
<dbReference type="Proteomes" id="UP000238362">
    <property type="component" value="Unassembled WGS sequence"/>
</dbReference>
<comment type="caution">
    <text evidence="2">The sequence shown here is derived from an EMBL/GenBank/DDBJ whole genome shotgun (WGS) entry which is preliminary data.</text>
</comment>
<dbReference type="InterPro" id="IPR009732">
    <property type="entry name" value="DUF1304"/>
</dbReference>
<keyword evidence="1" id="KW-1133">Transmembrane helix</keyword>
<feature type="transmembrane region" description="Helical" evidence="1">
    <location>
        <begin position="55"/>
        <end position="72"/>
    </location>
</feature>
<reference evidence="2 3" key="1">
    <citation type="submission" date="2018-03" db="EMBL/GenBank/DDBJ databases">
        <title>Genomic Encyclopedia of Type Strains, Phase III (KMG-III): the genomes of soil and plant-associated and newly described type strains.</title>
        <authorList>
            <person name="Whitman W."/>
        </authorList>
    </citation>
    <scope>NUCLEOTIDE SEQUENCE [LARGE SCALE GENOMIC DNA]</scope>
    <source>
        <strain evidence="2 3">CGMCC 4.7125</strain>
    </source>
</reference>
<name>A0A2T0LWI9_9PSEU</name>
<keyword evidence="3" id="KW-1185">Reference proteome</keyword>
<evidence type="ECO:0000313" key="3">
    <source>
        <dbReference type="Proteomes" id="UP000238362"/>
    </source>
</evidence>
<organism evidence="2 3">
    <name type="scientific">Prauserella shujinwangii</name>
    <dbReference type="NCBI Taxonomy" id="1453103"/>
    <lineage>
        <taxon>Bacteria</taxon>
        <taxon>Bacillati</taxon>
        <taxon>Actinomycetota</taxon>
        <taxon>Actinomycetes</taxon>
        <taxon>Pseudonocardiales</taxon>
        <taxon>Pseudonocardiaceae</taxon>
        <taxon>Prauserella</taxon>
    </lineage>
</organism>
<dbReference type="Pfam" id="PF06993">
    <property type="entry name" value="DUF1304"/>
    <property type="match status" value="1"/>
</dbReference>
<accession>A0A2T0LWI9</accession>
<dbReference type="EMBL" id="PVNH01000004">
    <property type="protein sequence ID" value="PRX48367.1"/>
    <property type="molecule type" value="Genomic_DNA"/>
</dbReference>
<feature type="transmembrane region" description="Helical" evidence="1">
    <location>
        <begin position="113"/>
        <end position="132"/>
    </location>
</feature>
<protein>
    <submittedName>
        <fullName evidence="2">Putative membrane protein</fullName>
    </submittedName>
</protein>
<evidence type="ECO:0000313" key="2">
    <source>
        <dbReference type="EMBL" id="PRX48367.1"/>
    </source>
</evidence>
<feature type="transmembrane region" description="Helical" evidence="1">
    <location>
        <begin position="84"/>
        <end position="101"/>
    </location>
</feature>
<dbReference type="AlphaFoldDB" id="A0A2T0LWI9"/>
<evidence type="ECO:0000256" key="1">
    <source>
        <dbReference type="SAM" id="Phobius"/>
    </source>
</evidence>
<keyword evidence="1" id="KW-0812">Transmembrane</keyword>
<keyword evidence="1" id="KW-0472">Membrane</keyword>
<sequence length="134" mass="14008">MNVVAQAFAGAAALVHVLAFYWETVAFRRPTVHRDIFHIPGEDLPAVRLWAFNQGFYNLFLAAGTILGLVMLRTGDAAAGRALVLYTCAFMVLAGVVLAVSDRMALGRAKGSGLGGALGQLAAPLVVLIAGLPS</sequence>
<dbReference type="RefSeq" id="WP_106178462.1">
    <property type="nucleotide sequence ID" value="NZ_PVNH01000004.1"/>
</dbReference>